<protein>
    <submittedName>
        <fullName evidence="2">Uncharacterized protein</fullName>
    </submittedName>
</protein>
<keyword evidence="3" id="KW-1185">Reference proteome</keyword>
<sequence length="169" mass="19123">MGERYGLIKDLQNHSEEDGDAYLQHQQTYILIGKTPPKKDATTSEDTTSRSDTPSSVSSRPGDLSHGADIQRTPRENSQLFKAKTPSVTPDSTRGTVSSSMRKKREEAILKEYTPLLENLAGIFPYFKLRLSEDGKQRRKRIRGIQQAGKLVMQEKKTRSRRQRSQSGD</sequence>
<evidence type="ECO:0000313" key="3">
    <source>
        <dbReference type="Proteomes" id="UP000230750"/>
    </source>
</evidence>
<feature type="compositionally biased region" description="Basic residues" evidence="1">
    <location>
        <begin position="158"/>
        <end position="169"/>
    </location>
</feature>
<feature type="compositionally biased region" description="Basic and acidic residues" evidence="1">
    <location>
        <begin position="1"/>
        <end position="16"/>
    </location>
</feature>
<name>A0A2G8K1C3_STIJA</name>
<reference evidence="2 3" key="1">
    <citation type="journal article" date="2017" name="PLoS Biol.">
        <title>The sea cucumber genome provides insights into morphological evolution and visceral regeneration.</title>
        <authorList>
            <person name="Zhang X."/>
            <person name="Sun L."/>
            <person name="Yuan J."/>
            <person name="Sun Y."/>
            <person name="Gao Y."/>
            <person name="Zhang L."/>
            <person name="Li S."/>
            <person name="Dai H."/>
            <person name="Hamel J.F."/>
            <person name="Liu C."/>
            <person name="Yu Y."/>
            <person name="Liu S."/>
            <person name="Lin W."/>
            <person name="Guo K."/>
            <person name="Jin S."/>
            <person name="Xu P."/>
            <person name="Storey K.B."/>
            <person name="Huan P."/>
            <person name="Zhang T."/>
            <person name="Zhou Y."/>
            <person name="Zhang J."/>
            <person name="Lin C."/>
            <person name="Li X."/>
            <person name="Xing L."/>
            <person name="Huo D."/>
            <person name="Sun M."/>
            <person name="Wang L."/>
            <person name="Mercier A."/>
            <person name="Li F."/>
            <person name="Yang H."/>
            <person name="Xiang J."/>
        </authorList>
    </citation>
    <scope>NUCLEOTIDE SEQUENCE [LARGE SCALE GENOMIC DNA]</scope>
    <source>
        <strain evidence="2">Shaxun</strain>
        <tissue evidence="2">Muscle</tissue>
    </source>
</reference>
<dbReference type="EMBL" id="MRZV01000987">
    <property type="protein sequence ID" value="PIK41807.1"/>
    <property type="molecule type" value="Genomic_DNA"/>
</dbReference>
<gene>
    <name evidence="2" type="ORF">BSL78_21344</name>
</gene>
<comment type="caution">
    <text evidence="2">The sequence shown here is derived from an EMBL/GenBank/DDBJ whole genome shotgun (WGS) entry which is preliminary data.</text>
</comment>
<dbReference type="AlphaFoldDB" id="A0A2G8K1C3"/>
<dbReference type="Proteomes" id="UP000230750">
    <property type="component" value="Unassembled WGS sequence"/>
</dbReference>
<feature type="region of interest" description="Disordered" evidence="1">
    <location>
        <begin position="1"/>
        <end position="104"/>
    </location>
</feature>
<feature type="compositionally biased region" description="Polar residues" evidence="1">
    <location>
        <begin position="76"/>
        <end position="100"/>
    </location>
</feature>
<evidence type="ECO:0000313" key="2">
    <source>
        <dbReference type="EMBL" id="PIK41807.1"/>
    </source>
</evidence>
<feature type="region of interest" description="Disordered" evidence="1">
    <location>
        <begin position="134"/>
        <end position="169"/>
    </location>
</feature>
<accession>A0A2G8K1C3</accession>
<proteinExistence type="predicted"/>
<organism evidence="2 3">
    <name type="scientific">Stichopus japonicus</name>
    <name type="common">Sea cucumber</name>
    <dbReference type="NCBI Taxonomy" id="307972"/>
    <lineage>
        <taxon>Eukaryota</taxon>
        <taxon>Metazoa</taxon>
        <taxon>Echinodermata</taxon>
        <taxon>Eleutherozoa</taxon>
        <taxon>Echinozoa</taxon>
        <taxon>Holothuroidea</taxon>
        <taxon>Aspidochirotacea</taxon>
        <taxon>Aspidochirotida</taxon>
        <taxon>Stichopodidae</taxon>
        <taxon>Apostichopus</taxon>
    </lineage>
</organism>
<feature type="compositionally biased region" description="Low complexity" evidence="1">
    <location>
        <begin position="44"/>
        <end position="61"/>
    </location>
</feature>
<evidence type="ECO:0000256" key="1">
    <source>
        <dbReference type="SAM" id="MobiDB-lite"/>
    </source>
</evidence>